<evidence type="ECO:0000313" key="3">
    <source>
        <dbReference type="EMBL" id="CAH0763542.1"/>
    </source>
</evidence>
<feature type="transmembrane region" description="Helical" evidence="1">
    <location>
        <begin position="84"/>
        <end position="109"/>
    </location>
</feature>
<keyword evidence="4" id="KW-1185">Reference proteome</keyword>
<name>A0A9P0CB84_9NEOP</name>
<keyword evidence="1" id="KW-1133">Transmembrane helix</keyword>
<dbReference type="Proteomes" id="UP001153714">
    <property type="component" value="Chromosome 7"/>
</dbReference>
<proteinExistence type="predicted"/>
<dbReference type="AlphaFoldDB" id="A0A9P0CB84"/>
<evidence type="ECO:0000256" key="1">
    <source>
        <dbReference type="SAM" id="Phobius"/>
    </source>
</evidence>
<feature type="signal peptide" evidence="2">
    <location>
        <begin position="1"/>
        <end position="16"/>
    </location>
</feature>
<feature type="chain" id="PRO_5040376373" evidence="2">
    <location>
        <begin position="17"/>
        <end position="149"/>
    </location>
</feature>
<sequence>MINSVLLGLLITALSAEIYNAQAKMKQIIWCLDSLQKVKTALNVNYINKSLEKKKIYTLAVFTIHTVVVLSNGLIYVFMSGVSVYVAVMCICNAIQMMMIYCLALQFALCAMEVYSALSVINDALERLIRPITVKERRSCSIYGKVLKR</sequence>
<keyword evidence="2" id="KW-0732">Signal</keyword>
<protein>
    <submittedName>
        <fullName evidence="3">Uncharacterized protein</fullName>
    </submittedName>
</protein>
<keyword evidence="1" id="KW-0812">Transmembrane</keyword>
<accession>A0A9P0CB84</accession>
<reference evidence="3" key="2">
    <citation type="submission" date="2022-10" db="EMBL/GenBank/DDBJ databases">
        <authorList>
            <consortium name="ENA_rothamsted_submissions"/>
            <consortium name="culmorum"/>
            <person name="King R."/>
        </authorList>
    </citation>
    <scope>NUCLEOTIDE SEQUENCE</scope>
</reference>
<reference evidence="3" key="1">
    <citation type="submission" date="2021-12" db="EMBL/GenBank/DDBJ databases">
        <authorList>
            <person name="King R."/>
        </authorList>
    </citation>
    <scope>NUCLEOTIDE SEQUENCE</scope>
</reference>
<keyword evidence="1" id="KW-0472">Membrane</keyword>
<evidence type="ECO:0000256" key="2">
    <source>
        <dbReference type="SAM" id="SignalP"/>
    </source>
</evidence>
<organism evidence="3 4">
    <name type="scientific">Diatraea saccharalis</name>
    <name type="common">sugarcane borer</name>
    <dbReference type="NCBI Taxonomy" id="40085"/>
    <lineage>
        <taxon>Eukaryota</taxon>
        <taxon>Metazoa</taxon>
        <taxon>Ecdysozoa</taxon>
        <taxon>Arthropoda</taxon>
        <taxon>Hexapoda</taxon>
        <taxon>Insecta</taxon>
        <taxon>Pterygota</taxon>
        <taxon>Neoptera</taxon>
        <taxon>Endopterygota</taxon>
        <taxon>Lepidoptera</taxon>
        <taxon>Glossata</taxon>
        <taxon>Ditrysia</taxon>
        <taxon>Pyraloidea</taxon>
        <taxon>Crambidae</taxon>
        <taxon>Crambinae</taxon>
        <taxon>Diatraea</taxon>
    </lineage>
</organism>
<evidence type="ECO:0000313" key="4">
    <source>
        <dbReference type="Proteomes" id="UP001153714"/>
    </source>
</evidence>
<gene>
    <name evidence="3" type="ORF">DIATSA_LOCUS12278</name>
</gene>
<feature type="transmembrane region" description="Helical" evidence="1">
    <location>
        <begin position="56"/>
        <end position="77"/>
    </location>
</feature>
<dbReference type="EMBL" id="OU893338">
    <property type="protein sequence ID" value="CAH0763542.1"/>
    <property type="molecule type" value="Genomic_DNA"/>
</dbReference>